<feature type="transmembrane region" description="Helical" evidence="6">
    <location>
        <begin position="80"/>
        <end position="100"/>
    </location>
</feature>
<dbReference type="Proteomes" id="UP000377595">
    <property type="component" value="Unassembled WGS sequence"/>
</dbReference>
<proteinExistence type="predicted"/>
<dbReference type="Pfam" id="PF01098">
    <property type="entry name" value="FTSW_RODA_SPOVE"/>
    <property type="match status" value="1"/>
</dbReference>
<comment type="caution">
    <text evidence="7">The sequence shown here is derived from an EMBL/GenBank/DDBJ whole genome shotgun (WGS) entry which is preliminary data.</text>
</comment>
<dbReference type="InterPro" id="IPR001182">
    <property type="entry name" value="FtsW/RodA"/>
</dbReference>
<accession>A0A5M3XW68</accession>
<sequence length="462" mass="49017">MTAAPAVEVAPVPMTAKRRGAQLAMLAFAIAVVMVAYASVGLGLDGKIPAGMLTYGLGLGGLMVAAYLVLARFAPWADPLLLPLVTLVNGIGLVVIYRIEQAGQPGASATNQLFWTALGVVMFSATLIVLKDHRALQRLTYTMGFVGLGLLVLPLVPFIGKEINGARIWIGVGGFTIQPAEFAKLALVVFFAGYLVAKRDVLALAGRRLLFIDLPRARDLGPVLITWGFSLAVLILQKDLGSSLLLFGTFIVMLYIATQRTSWVLIGVLLFLGGAILAGQVFDHVAARFEVFLQPESAELYDRELGGSYQLMQGLFGLGSGGILGTGLGEGHPDLIPLSFSDFIFAAAGEELGLTGLMALLMVYALIVERGLRTAIAARDPFSKLLAGGLSFILAWQVFIIVGGVTNLIPLTGLVTPFMSAGGSALLANWILIALLVRMSDAARRPPPQAIQDEGLTQVFQR</sequence>
<evidence type="ECO:0000256" key="1">
    <source>
        <dbReference type="ARBA" id="ARBA00004141"/>
    </source>
</evidence>
<evidence type="ECO:0000256" key="5">
    <source>
        <dbReference type="ARBA" id="ARBA00023136"/>
    </source>
</evidence>
<comment type="subcellular location">
    <subcellularLocation>
        <location evidence="1">Membrane</location>
        <topology evidence="1">Multi-pass membrane protein</topology>
    </subcellularLocation>
</comment>
<evidence type="ECO:0000313" key="8">
    <source>
        <dbReference type="Proteomes" id="UP000377595"/>
    </source>
</evidence>
<organism evidence="7 8">
    <name type="scientific">Acrocarpospora pleiomorpha</name>
    <dbReference type="NCBI Taxonomy" id="90975"/>
    <lineage>
        <taxon>Bacteria</taxon>
        <taxon>Bacillati</taxon>
        <taxon>Actinomycetota</taxon>
        <taxon>Actinomycetes</taxon>
        <taxon>Streptosporangiales</taxon>
        <taxon>Streptosporangiaceae</taxon>
        <taxon>Acrocarpospora</taxon>
    </lineage>
</organism>
<protein>
    <submittedName>
        <fullName evidence="7">Cell division protein FtsW</fullName>
    </submittedName>
</protein>
<name>A0A5M3XW68_9ACTN</name>
<dbReference type="GO" id="GO:0032153">
    <property type="term" value="C:cell division site"/>
    <property type="evidence" value="ECO:0007669"/>
    <property type="project" value="TreeGrafter"/>
</dbReference>
<keyword evidence="2 6" id="KW-0812">Transmembrane</keyword>
<feature type="transmembrane region" description="Helical" evidence="6">
    <location>
        <begin position="242"/>
        <end position="258"/>
    </location>
</feature>
<feature type="transmembrane region" description="Helical" evidence="6">
    <location>
        <begin position="52"/>
        <end position="73"/>
    </location>
</feature>
<evidence type="ECO:0000256" key="2">
    <source>
        <dbReference type="ARBA" id="ARBA00022692"/>
    </source>
</evidence>
<feature type="transmembrane region" description="Helical" evidence="6">
    <location>
        <begin position="112"/>
        <end position="130"/>
    </location>
</feature>
<dbReference type="PANTHER" id="PTHR30474:SF3">
    <property type="entry name" value="PEPTIDOGLYCAN GLYCOSYLTRANSFERASE RODA"/>
    <property type="match status" value="1"/>
</dbReference>
<evidence type="ECO:0000256" key="4">
    <source>
        <dbReference type="ARBA" id="ARBA00022989"/>
    </source>
</evidence>
<keyword evidence="8" id="KW-1185">Reference proteome</keyword>
<dbReference type="GO" id="GO:0051301">
    <property type="term" value="P:cell division"/>
    <property type="evidence" value="ECO:0007669"/>
    <property type="project" value="UniProtKB-KW"/>
</dbReference>
<feature type="transmembrane region" description="Helical" evidence="6">
    <location>
        <begin position="23"/>
        <end position="40"/>
    </location>
</feature>
<evidence type="ECO:0000256" key="6">
    <source>
        <dbReference type="SAM" id="Phobius"/>
    </source>
</evidence>
<dbReference type="GO" id="GO:0015648">
    <property type="term" value="F:lipid-linked peptidoglycan transporter activity"/>
    <property type="evidence" value="ECO:0007669"/>
    <property type="project" value="TreeGrafter"/>
</dbReference>
<keyword evidence="7" id="KW-0131">Cell cycle</keyword>
<evidence type="ECO:0000313" key="7">
    <source>
        <dbReference type="EMBL" id="GES23603.1"/>
    </source>
</evidence>
<dbReference type="AlphaFoldDB" id="A0A5M3XW68"/>
<dbReference type="GO" id="GO:0005886">
    <property type="term" value="C:plasma membrane"/>
    <property type="evidence" value="ECO:0007669"/>
    <property type="project" value="TreeGrafter"/>
</dbReference>
<feature type="transmembrane region" description="Helical" evidence="6">
    <location>
        <begin position="217"/>
        <end position="236"/>
    </location>
</feature>
<feature type="transmembrane region" description="Helical" evidence="6">
    <location>
        <begin position="142"/>
        <end position="160"/>
    </location>
</feature>
<reference evidence="7 8" key="1">
    <citation type="submission" date="2019-10" db="EMBL/GenBank/DDBJ databases">
        <title>Whole genome shotgun sequence of Acrocarpospora pleiomorpha NBRC 16267.</title>
        <authorList>
            <person name="Ichikawa N."/>
            <person name="Kimura A."/>
            <person name="Kitahashi Y."/>
            <person name="Komaki H."/>
            <person name="Oguchi A."/>
        </authorList>
    </citation>
    <scope>NUCLEOTIDE SEQUENCE [LARGE SCALE GENOMIC DNA]</scope>
    <source>
        <strain evidence="7 8">NBRC 16267</strain>
    </source>
</reference>
<keyword evidence="4 6" id="KW-1133">Transmembrane helix</keyword>
<dbReference type="GO" id="GO:0008360">
    <property type="term" value="P:regulation of cell shape"/>
    <property type="evidence" value="ECO:0007669"/>
    <property type="project" value="UniProtKB-KW"/>
</dbReference>
<feature type="transmembrane region" description="Helical" evidence="6">
    <location>
        <begin position="343"/>
        <end position="364"/>
    </location>
</feature>
<evidence type="ECO:0000256" key="3">
    <source>
        <dbReference type="ARBA" id="ARBA00022960"/>
    </source>
</evidence>
<keyword evidence="3" id="KW-0133">Cell shape</keyword>
<dbReference type="PANTHER" id="PTHR30474">
    <property type="entry name" value="CELL CYCLE PROTEIN"/>
    <property type="match status" value="1"/>
</dbReference>
<feature type="transmembrane region" description="Helical" evidence="6">
    <location>
        <begin position="385"/>
        <end position="409"/>
    </location>
</feature>
<keyword evidence="7" id="KW-0132">Cell division</keyword>
<dbReference type="EMBL" id="BLAF01000043">
    <property type="protein sequence ID" value="GES23603.1"/>
    <property type="molecule type" value="Genomic_DNA"/>
</dbReference>
<feature type="transmembrane region" description="Helical" evidence="6">
    <location>
        <begin position="415"/>
        <end position="437"/>
    </location>
</feature>
<keyword evidence="5 6" id="KW-0472">Membrane</keyword>
<feature type="transmembrane region" description="Helical" evidence="6">
    <location>
        <begin position="263"/>
        <end position="282"/>
    </location>
</feature>
<feature type="transmembrane region" description="Helical" evidence="6">
    <location>
        <begin position="180"/>
        <end position="197"/>
    </location>
</feature>
<gene>
    <name evidence="7" type="ORF">Aple_065020</name>
</gene>